<evidence type="ECO:0000313" key="7">
    <source>
        <dbReference type="EMBL" id="AKI85279.1"/>
    </source>
</evidence>
<dbReference type="PANTHER" id="PTHR30290">
    <property type="entry name" value="PERIPLASMIC BINDING COMPONENT OF ABC TRANSPORTER"/>
    <property type="match status" value="1"/>
</dbReference>
<dbReference type="SUPFAM" id="SSF53850">
    <property type="entry name" value="Periplasmic binding protein-like II"/>
    <property type="match status" value="1"/>
</dbReference>
<dbReference type="Pfam" id="PF00496">
    <property type="entry name" value="SBP_bac_5"/>
    <property type="match status" value="1"/>
</dbReference>
<comment type="subcellular location">
    <subcellularLocation>
        <location evidence="1">Cell envelope</location>
    </subcellularLocation>
</comment>
<feature type="compositionally biased region" description="Gly residues" evidence="5">
    <location>
        <begin position="53"/>
        <end position="70"/>
    </location>
</feature>
<dbReference type="Gene3D" id="3.10.105.10">
    <property type="entry name" value="Dipeptide-binding Protein, Domain 3"/>
    <property type="match status" value="1"/>
</dbReference>
<dbReference type="Gene3D" id="3.90.76.10">
    <property type="entry name" value="Dipeptide-binding Protein, Domain 1"/>
    <property type="match status" value="1"/>
</dbReference>
<keyword evidence="3" id="KW-0813">Transport</keyword>
<evidence type="ECO:0000259" key="6">
    <source>
        <dbReference type="Pfam" id="PF00496"/>
    </source>
</evidence>
<accession>A0A0G2YLB7</accession>
<organism evidence="7">
    <name type="scientific">uncultured organism</name>
    <dbReference type="NCBI Taxonomy" id="155900"/>
    <lineage>
        <taxon>unclassified sequences</taxon>
        <taxon>environmental samples</taxon>
    </lineage>
</organism>
<name>A0A0G2YLB7_9ZZZZ</name>
<protein>
    <submittedName>
        <fullName evidence="7">Oligopeptide ABC transporter, periplasmic oligopeptide-binding protein</fullName>
    </submittedName>
</protein>
<evidence type="ECO:0000256" key="2">
    <source>
        <dbReference type="ARBA" id="ARBA00005695"/>
    </source>
</evidence>
<sequence length="601" mass="68434">MDKLRWWEDPEQLRLLHKRFEAVRADRRQFLAIVGAAGGAAAVSLALAACGGSEGEGGGGTTGGSEGTQGTGSESTSQPGSAEGELAEEQVFRVNFETDPTSHDFNWDLYCGGEESLFAQLGQFDEDLQVQPDIAERWEANEDASVWTFYLRKDSKWSNGDPVTAHDYEWSWKRQLDPATAAPYAGFLYDLKNAEPFNLGQGNFTRDDIGVKAVDDYTLVCTLEGPRGYFPVLASYIAAAPSHRPSVEKYGDKWTEAGNCVSNGPFKLVEWRHDEIVICEKNEGYWNAANITLQRIERPIIASDASQLAYENNEIDWHYRGQLGQLERVQNDPTLSKEMVKYNLYGTWYLAPHFGMPPFDVREVRLAMSHAIDRDVIVNNVLKGLGTPAYTMTPPGMPGYNPNKYEEYTAFDPEKAMALLKGTPYEGGKNWPPITLTQREEGDAPKAAAEAIIQMLKEHLGMDIKHEIGEQREVYDRAYKHELQLWWVRWYIDYPDPNNTQYLVWYSKFPTGSRHTWQNEEYDRLVSEAAGEKDEEKRLEMYRQADELMLKDGAAIFVYNPYNYGLLKPWVSNFPRNSQGELVPTWNVFVRMYDRIKILKH</sequence>
<comment type="similarity">
    <text evidence="2">Belongs to the bacterial solute-binding protein 5 family.</text>
</comment>
<dbReference type="InterPro" id="IPR000914">
    <property type="entry name" value="SBP_5_dom"/>
</dbReference>
<dbReference type="GO" id="GO:0015833">
    <property type="term" value="P:peptide transport"/>
    <property type="evidence" value="ECO:0007669"/>
    <property type="project" value="TreeGrafter"/>
</dbReference>
<dbReference type="EMBL" id="KP892657">
    <property type="protein sequence ID" value="AKI85279.1"/>
    <property type="molecule type" value="Genomic_DNA"/>
</dbReference>
<dbReference type="InterPro" id="IPR039424">
    <property type="entry name" value="SBP_5"/>
</dbReference>
<dbReference type="CDD" id="cd08504">
    <property type="entry name" value="PBP2_OppA"/>
    <property type="match status" value="1"/>
</dbReference>
<evidence type="ECO:0000256" key="3">
    <source>
        <dbReference type="ARBA" id="ARBA00022448"/>
    </source>
</evidence>
<proteinExistence type="inferred from homology"/>
<dbReference type="Gene3D" id="3.40.190.10">
    <property type="entry name" value="Periplasmic binding protein-like II"/>
    <property type="match status" value="1"/>
</dbReference>
<dbReference type="PANTHER" id="PTHR30290:SF10">
    <property type="entry name" value="PERIPLASMIC OLIGOPEPTIDE-BINDING PROTEIN-RELATED"/>
    <property type="match status" value="1"/>
</dbReference>
<feature type="domain" description="Solute-binding protein family 5" evidence="6">
    <location>
        <begin position="129"/>
        <end position="507"/>
    </location>
</feature>
<dbReference type="AlphaFoldDB" id="A0A0G2YLB7"/>
<evidence type="ECO:0000256" key="5">
    <source>
        <dbReference type="SAM" id="MobiDB-lite"/>
    </source>
</evidence>
<keyword evidence="4" id="KW-0732">Signal</keyword>
<evidence type="ECO:0000256" key="1">
    <source>
        <dbReference type="ARBA" id="ARBA00004196"/>
    </source>
</evidence>
<dbReference type="InterPro" id="IPR006311">
    <property type="entry name" value="TAT_signal"/>
</dbReference>
<feature type="region of interest" description="Disordered" evidence="5">
    <location>
        <begin position="53"/>
        <end position="86"/>
    </location>
</feature>
<evidence type="ECO:0000256" key="4">
    <source>
        <dbReference type="ARBA" id="ARBA00022729"/>
    </source>
</evidence>
<reference evidence="7" key="1">
    <citation type="journal article" date="2015" name="Front. Microbiol.">
        <title>Identification of novel esterase-active enzymes from hot environments by use of the host bacterium Thermus thermophilus.</title>
        <authorList>
            <person name="Leis B."/>
            <person name="Angelov A."/>
            <person name="Mientus M."/>
            <person name="Li H."/>
            <person name="Pham V.T."/>
            <person name="Lauinger B."/>
            <person name="Bongen P."/>
            <person name="Pietruszka J."/>
            <person name="Goncalves L.G."/>
            <person name="Santos H."/>
            <person name="Liebl W."/>
        </authorList>
    </citation>
    <scope>NUCLEOTIDE SEQUENCE</scope>
</reference>
<dbReference type="PROSITE" id="PS51318">
    <property type="entry name" value="TAT"/>
    <property type="match status" value="1"/>
</dbReference>
<dbReference type="GO" id="GO:1904680">
    <property type="term" value="F:peptide transmembrane transporter activity"/>
    <property type="evidence" value="ECO:0007669"/>
    <property type="project" value="TreeGrafter"/>
</dbReference>
<dbReference type="FunFam" id="3.90.76.10:FF:000001">
    <property type="entry name" value="Oligopeptide ABC transporter substrate-binding protein"/>
    <property type="match status" value="1"/>
</dbReference>